<evidence type="ECO:0000256" key="2">
    <source>
        <dbReference type="SAM" id="Phobius"/>
    </source>
</evidence>
<dbReference type="RefSeq" id="WP_014035101.1">
    <property type="nucleotide sequence ID" value="NC_015946.1"/>
</dbReference>
<proteinExistence type="predicted"/>
<evidence type="ECO:0000313" key="4">
    <source>
        <dbReference type="Proteomes" id="UP000008907"/>
    </source>
</evidence>
<organism evidence="3 4">
    <name type="scientific">Mycoplasma putrefaciens (strain ATCC 15718 / NCTC 10155 / C30 KS-1 / KS-1)</name>
    <dbReference type="NCBI Taxonomy" id="743965"/>
    <lineage>
        <taxon>Bacteria</taxon>
        <taxon>Bacillati</taxon>
        <taxon>Mycoplasmatota</taxon>
        <taxon>Mollicutes</taxon>
        <taxon>Mycoplasmataceae</taxon>
        <taxon>Mycoplasma</taxon>
    </lineage>
</organism>
<reference evidence="3 4" key="1">
    <citation type="journal article" date="2011" name="J. Bacteriol.">
        <title>Genome Sequence of Mycoplasma putrefaciens Type Strain KS1.</title>
        <authorList>
            <person name="Calcutt M.J."/>
            <person name="Foecking M.F."/>
        </authorList>
    </citation>
    <scope>NUCLEOTIDE SEQUENCE [LARGE SCALE GENOMIC DNA]</scope>
    <source>
        <strain evidence="4">ATCC 15718 / NCTC 10155 / C30 KS-1 / KS-1</strain>
    </source>
</reference>
<dbReference type="AlphaFoldDB" id="A0A7U4E9Q5"/>
<dbReference type="KEGG" id="mpf:MPUT_0368"/>
<keyword evidence="2" id="KW-0472">Membrane</keyword>
<dbReference type="EMBL" id="CP003021">
    <property type="protein sequence ID" value="AEM68745.1"/>
    <property type="molecule type" value="Genomic_DNA"/>
</dbReference>
<name>A0A7U4E9Q5_MYCPK</name>
<protein>
    <submittedName>
        <fullName evidence="3">Uncharacterized protein</fullName>
    </submittedName>
</protein>
<gene>
    <name evidence="3" type="ordered locus">MPUT_0368</name>
</gene>
<feature type="region of interest" description="Disordered" evidence="1">
    <location>
        <begin position="137"/>
        <end position="160"/>
    </location>
</feature>
<keyword evidence="2" id="KW-0812">Transmembrane</keyword>
<evidence type="ECO:0000256" key="1">
    <source>
        <dbReference type="SAM" id="MobiDB-lite"/>
    </source>
</evidence>
<dbReference type="Proteomes" id="UP000008907">
    <property type="component" value="Chromosome"/>
</dbReference>
<keyword evidence="2" id="KW-1133">Transmembrane helix</keyword>
<sequence>MKKHFINLLSSLFLFILVIIANESFGYAGDKPLHVLGQHTTPYALAVVGFILTGISLIIPTVLTFSKKARKYEKTLTIINLIITIFAVLLLIIAVPLFIAAENAGKVGPGIGIVVLYLVGITYSSKTHMSIIVDEQNKDQKRQKTNDKQDKIKEEKIETK</sequence>
<feature type="transmembrane region" description="Helical" evidence="2">
    <location>
        <begin position="44"/>
        <end position="66"/>
    </location>
</feature>
<feature type="transmembrane region" description="Helical" evidence="2">
    <location>
        <begin position="78"/>
        <end position="101"/>
    </location>
</feature>
<evidence type="ECO:0000313" key="3">
    <source>
        <dbReference type="EMBL" id="AEM68745.1"/>
    </source>
</evidence>
<accession>A0A7U4E9Q5</accession>
<feature type="transmembrane region" description="Helical" evidence="2">
    <location>
        <begin position="107"/>
        <end position="124"/>
    </location>
</feature>